<feature type="transmembrane region" description="Helical" evidence="1">
    <location>
        <begin position="137"/>
        <end position="155"/>
    </location>
</feature>
<reference evidence="2 3" key="4">
    <citation type="journal article" date="2011" name="BMC Genomics">
        <title>RNA-Seq improves annotation of protein-coding genes in the cucumber genome.</title>
        <authorList>
            <person name="Li Z."/>
            <person name="Zhang Z."/>
            <person name="Yan P."/>
            <person name="Huang S."/>
            <person name="Fei Z."/>
            <person name="Lin K."/>
        </authorList>
    </citation>
    <scope>NUCLEOTIDE SEQUENCE [LARGE SCALE GENOMIC DNA]</scope>
    <source>
        <strain evidence="3">cv. 9930</strain>
    </source>
</reference>
<accession>A0A0A0LVR8</accession>
<dbReference type="Proteomes" id="UP000029981">
    <property type="component" value="Chromosome 1"/>
</dbReference>
<keyword evidence="1" id="KW-1133">Transmembrane helix</keyword>
<reference evidence="2 3" key="3">
    <citation type="journal article" date="2010" name="BMC Genomics">
        <title>Transcriptome sequencing and comparative analysis of cucumber flowers with different sex types.</title>
        <authorList>
            <person name="Guo S."/>
            <person name="Zheng Y."/>
            <person name="Joung J.G."/>
            <person name="Liu S."/>
            <person name="Zhang Z."/>
            <person name="Crasta O.R."/>
            <person name="Sobral B.W."/>
            <person name="Xu Y."/>
            <person name="Huang S."/>
            <person name="Fei Z."/>
        </authorList>
    </citation>
    <scope>NUCLEOTIDE SEQUENCE [LARGE SCALE GENOMIC DNA]</scope>
    <source>
        <strain evidence="3">cv. 9930</strain>
    </source>
</reference>
<keyword evidence="1" id="KW-0812">Transmembrane</keyword>
<dbReference type="EMBL" id="CM002922">
    <property type="protein sequence ID" value="KGN64126.1"/>
    <property type="molecule type" value="Genomic_DNA"/>
</dbReference>
<organism evidence="2 3">
    <name type="scientific">Cucumis sativus</name>
    <name type="common">Cucumber</name>
    <dbReference type="NCBI Taxonomy" id="3659"/>
    <lineage>
        <taxon>Eukaryota</taxon>
        <taxon>Viridiplantae</taxon>
        <taxon>Streptophyta</taxon>
        <taxon>Embryophyta</taxon>
        <taxon>Tracheophyta</taxon>
        <taxon>Spermatophyta</taxon>
        <taxon>Magnoliopsida</taxon>
        <taxon>eudicotyledons</taxon>
        <taxon>Gunneridae</taxon>
        <taxon>Pentapetalae</taxon>
        <taxon>rosids</taxon>
        <taxon>fabids</taxon>
        <taxon>Cucurbitales</taxon>
        <taxon>Cucurbitaceae</taxon>
        <taxon>Benincaseae</taxon>
        <taxon>Cucumis</taxon>
    </lineage>
</organism>
<proteinExistence type="predicted"/>
<dbReference type="STRING" id="3659.A0A0A0LVR8"/>
<dbReference type="Gramene" id="KGN64126">
    <property type="protein sequence ID" value="KGN64126"/>
    <property type="gene ID" value="Csa_1G042380"/>
</dbReference>
<gene>
    <name evidence="2" type="ORF">Csa_1G042380</name>
</gene>
<evidence type="ECO:0008006" key="4">
    <source>
        <dbReference type="Google" id="ProtNLM"/>
    </source>
</evidence>
<reference evidence="2 3" key="2">
    <citation type="journal article" date="2009" name="PLoS ONE">
        <title>An integrated genetic and cytogenetic map of the cucumber genome.</title>
        <authorList>
            <person name="Ren Y."/>
            <person name="Zhang Z."/>
            <person name="Liu J."/>
            <person name="Staub J.E."/>
            <person name="Han Y."/>
            <person name="Cheng Z."/>
            <person name="Li X."/>
            <person name="Lu J."/>
            <person name="Miao H."/>
            <person name="Kang H."/>
            <person name="Xie B."/>
            <person name="Gu X."/>
            <person name="Wang X."/>
            <person name="Du Y."/>
            <person name="Jin W."/>
            <person name="Huang S."/>
        </authorList>
    </citation>
    <scope>NUCLEOTIDE SEQUENCE [LARGE SCALE GENOMIC DNA]</scope>
    <source>
        <strain evidence="3">cv. 9930</strain>
    </source>
</reference>
<dbReference type="Gene3D" id="3.30.200.20">
    <property type="entry name" value="Phosphorylase Kinase, domain 1"/>
    <property type="match status" value="1"/>
</dbReference>
<dbReference type="InterPro" id="IPR011009">
    <property type="entry name" value="Kinase-like_dom_sf"/>
</dbReference>
<dbReference type="SUPFAM" id="SSF56112">
    <property type="entry name" value="Protein kinase-like (PK-like)"/>
    <property type="match status" value="1"/>
</dbReference>
<protein>
    <recommendedName>
        <fullName evidence="4">Protein kinase domain-containing protein</fullName>
    </recommendedName>
</protein>
<keyword evidence="3" id="KW-1185">Reference proteome</keyword>
<evidence type="ECO:0000313" key="2">
    <source>
        <dbReference type="EMBL" id="KGN64126.1"/>
    </source>
</evidence>
<name>A0A0A0LVR8_CUCSA</name>
<keyword evidence="1" id="KW-0472">Membrane</keyword>
<evidence type="ECO:0000313" key="3">
    <source>
        <dbReference type="Proteomes" id="UP000029981"/>
    </source>
</evidence>
<dbReference type="AlphaFoldDB" id="A0A0A0LVR8"/>
<evidence type="ECO:0000256" key="1">
    <source>
        <dbReference type="SAM" id="Phobius"/>
    </source>
</evidence>
<dbReference type="eggNOG" id="ENOG502QS49">
    <property type="taxonomic scope" value="Eukaryota"/>
</dbReference>
<sequence length="157" mass="17756">MMYGYEKHQMRMFRETKTIMEWRQDINSKLCFPVALRKFKSVPSSHSPISCSAVTTTSSAQFTYGLAGGVKKLKPANSAGADEADDEDVSTDIFFELNTLQIATNFFSEVNKLGNGGFGPVYKVRFICSGVMNLRRCFWEFGMFNIFVLFFLIFGSD</sequence>
<reference evidence="2 3" key="1">
    <citation type="journal article" date="2009" name="Nat. Genet.">
        <title>The genome of the cucumber, Cucumis sativus L.</title>
        <authorList>
            <person name="Huang S."/>
            <person name="Li R."/>
            <person name="Zhang Z."/>
            <person name="Li L."/>
            <person name="Gu X."/>
            <person name="Fan W."/>
            <person name="Lucas W.J."/>
            <person name="Wang X."/>
            <person name="Xie B."/>
            <person name="Ni P."/>
            <person name="Ren Y."/>
            <person name="Zhu H."/>
            <person name="Li J."/>
            <person name="Lin K."/>
            <person name="Jin W."/>
            <person name="Fei Z."/>
            <person name="Li G."/>
            <person name="Staub J."/>
            <person name="Kilian A."/>
            <person name="van der Vossen E.A."/>
            <person name="Wu Y."/>
            <person name="Guo J."/>
            <person name="He J."/>
            <person name="Jia Z."/>
            <person name="Ren Y."/>
            <person name="Tian G."/>
            <person name="Lu Y."/>
            <person name="Ruan J."/>
            <person name="Qian W."/>
            <person name="Wang M."/>
            <person name="Huang Q."/>
            <person name="Li B."/>
            <person name="Xuan Z."/>
            <person name="Cao J."/>
            <person name="Asan"/>
            <person name="Wu Z."/>
            <person name="Zhang J."/>
            <person name="Cai Q."/>
            <person name="Bai Y."/>
            <person name="Zhao B."/>
            <person name="Han Y."/>
            <person name="Li Y."/>
            <person name="Li X."/>
            <person name="Wang S."/>
            <person name="Shi Q."/>
            <person name="Liu S."/>
            <person name="Cho W.K."/>
            <person name="Kim J.Y."/>
            <person name="Xu Y."/>
            <person name="Heller-Uszynska K."/>
            <person name="Miao H."/>
            <person name="Cheng Z."/>
            <person name="Zhang S."/>
            <person name="Wu J."/>
            <person name="Yang Y."/>
            <person name="Kang H."/>
            <person name="Li M."/>
            <person name="Liang H."/>
            <person name="Ren X."/>
            <person name="Shi Z."/>
            <person name="Wen M."/>
            <person name="Jian M."/>
            <person name="Yang H."/>
            <person name="Zhang G."/>
            <person name="Yang Z."/>
            <person name="Chen R."/>
            <person name="Liu S."/>
            <person name="Li J."/>
            <person name="Ma L."/>
            <person name="Liu H."/>
            <person name="Zhou Y."/>
            <person name="Zhao J."/>
            <person name="Fang X."/>
            <person name="Li G."/>
            <person name="Fang L."/>
            <person name="Li Y."/>
            <person name="Liu D."/>
            <person name="Zheng H."/>
            <person name="Zhang Y."/>
            <person name="Qin N."/>
            <person name="Li Z."/>
            <person name="Yang G."/>
            <person name="Yang S."/>
            <person name="Bolund L."/>
            <person name="Kristiansen K."/>
            <person name="Zheng H."/>
            <person name="Li S."/>
            <person name="Zhang X."/>
            <person name="Yang H."/>
            <person name="Wang J."/>
            <person name="Sun R."/>
            <person name="Zhang B."/>
            <person name="Jiang S."/>
            <person name="Wang J."/>
            <person name="Du Y."/>
            <person name="Li S."/>
        </authorList>
    </citation>
    <scope>NUCLEOTIDE SEQUENCE [LARGE SCALE GENOMIC DNA]</scope>
    <source>
        <strain evidence="3">cv. 9930</strain>
    </source>
</reference>